<comment type="caution">
    <text evidence="2">The sequence shown here is derived from an EMBL/GenBank/DDBJ whole genome shotgun (WGS) entry which is preliminary data.</text>
</comment>
<gene>
    <name evidence="2" type="ORF">OTU49_013618</name>
</gene>
<dbReference type="GO" id="GO:0031674">
    <property type="term" value="C:I band"/>
    <property type="evidence" value="ECO:0007669"/>
    <property type="project" value="TreeGrafter"/>
</dbReference>
<dbReference type="PANTHER" id="PTHR10151">
    <property type="entry name" value="ECTONUCLEOTIDE PYROPHOSPHATASE/PHOSPHODIESTERASE"/>
    <property type="match status" value="1"/>
</dbReference>
<feature type="region of interest" description="Disordered" evidence="1">
    <location>
        <begin position="1"/>
        <end position="52"/>
    </location>
</feature>
<feature type="region of interest" description="Disordered" evidence="1">
    <location>
        <begin position="338"/>
        <end position="363"/>
    </location>
</feature>
<name>A0AAW0VU55_CHEQU</name>
<dbReference type="InterPro" id="IPR017850">
    <property type="entry name" value="Alkaline_phosphatase_core_sf"/>
</dbReference>
<dbReference type="Gene3D" id="3.40.720.10">
    <property type="entry name" value="Alkaline Phosphatase, subunit A"/>
    <property type="match status" value="1"/>
</dbReference>
<organism evidence="2 3">
    <name type="scientific">Cherax quadricarinatus</name>
    <name type="common">Australian red claw crayfish</name>
    <dbReference type="NCBI Taxonomy" id="27406"/>
    <lineage>
        <taxon>Eukaryota</taxon>
        <taxon>Metazoa</taxon>
        <taxon>Ecdysozoa</taxon>
        <taxon>Arthropoda</taxon>
        <taxon>Crustacea</taxon>
        <taxon>Multicrustacea</taxon>
        <taxon>Malacostraca</taxon>
        <taxon>Eumalacostraca</taxon>
        <taxon>Eucarida</taxon>
        <taxon>Decapoda</taxon>
        <taxon>Pleocyemata</taxon>
        <taxon>Astacidea</taxon>
        <taxon>Parastacoidea</taxon>
        <taxon>Parastacidae</taxon>
        <taxon>Cherax</taxon>
    </lineage>
</organism>
<reference evidence="2 3" key="1">
    <citation type="journal article" date="2024" name="BMC Genomics">
        <title>Genome assembly of redclaw crayfish (Cherax quadricarinatus) provides insights into its immune adaptation and hypoxia tolerance.</title>
        <authorList>
            <person name="Liu Z."/>
            <person name="Zheng J."/>
            <person name="Li H."/>
            <person name="Fang K."/>
            <person name="Wang S."/>
            <person name="He J."/>
            <person name="Zhou D."/>
            <person name="Weng S."/>
            <person name="Chi M."/>
            <person name="Gu Z."/>
            <person name="He J."/>
            <person name="Li F."/>
            <person name="Wang M."/>
        </authorList>
    </citation>
    <scope>NUCLEOTIDE SEQUENCE [LARGE SCALE GENOMIC DNA]</scope>
    <source>
        <strain evidence="2">ZL_2023a</strain>
    </source>
</reference>
<protein>
    <submittedName>
        <fullName evidence="2">Uncharacterized protein</fullName>
    </submittedName>
</protein>
<dbReference type="InterPro" id="IPR002591">
    <property type="entry name" value="Phosphodiest/P_Trfase"/>
</dbReference>
<dbReference type="GO" id="GO:0055120">
    <property type="term" value="C:striated muscle dense body"/>
    <property type="evidence" value="ECO:0007669"/>
    <property type="project" value="TreeGrafter"/>
</dbReference>
<dbReference type="PANTHER" id="PTHR10151:SF114">
    <property type="entry name" value="ECTONUCLEOTIDE PYROPHOSPHATASE_PHOSPHODIESTERASE C27A7.3"/>
    <property type="match status" value="1"/>
</dbReference>
<dbReference type="SUPFAM" id="SSF53649">
    <property type="entry name" value="Alkaline phosphatase-like"/>
    <property type="match status" value="1"/>
</dbReference>
<feature type="compositionally biased region" description="Low complexity" evidence="1">
    <location>
        <begin position="1"/>
        <end position="24"/>
    </location>
</feature>
<dbReference type="Pfam" id="PF01663">
    <property type="entry name" value="Phosphodiest"/>
    <property type="match status" value="1"/>
</dbReference>
<keyword evidence="3" id="KW-1185">Reference proteome</keyword>
<proteinExistence type="predicted"/>
<feature type="non-terminal residue" evidence="2">
    <location>
        <position position="363"/>
    </location>
</feature>
<evidence type="ECO:0000256" key="1">
    <source>
        <dbReference type="SAM" id="MobiDB-lite"/>
    </source>
</evidence>
<evidence type="ECO:0000313" key="3">
    <source>
        <dbReference type="Proteomes" id="UP001445076"/>
    </source>
</evidence>
<dbReference type="GO" id="GO:0016529">
    <property type="term" value="C:sarcoplasmic reticulum"/>
    <property type="evidence" value="ECO:0007669"/>
    <property type="project" value="TreeGrafter"/>
</dbReference>
<dbReference type="Proteomes" id="UP001445076">
    <property type="component" value="Unassembled WGS sequence"/>
</dbReference>
<dbReference type="AlphaFoldDB" id="A0AAW0VU55"/>
<accession>A0AAW0VU55</accession>
<dbReference type="EMBL" id="JARKIK010000949">
    <property type="protein sequence ID" value="KAK8720022.1"/>
    <property type="molecule type" value="Genomic_DNA"/>
</dbReference>
<evidence type="ECO:0000313" key="2">
    <source>
        <dbReference type="EMBL" id="KAK8720022.1"/>
    </source>
</evidence>
<sequence length="363" mass="39706">MESSATSSSTRSSTPSSATPPLRRTMGRGGAESLSGTQCPSRGRRVPPSSGLVLTQTFKVDVPPTGSPTTVVFPTRTVSKVLEWLSLPTEQRPDFISLYFDEPDRQGHATGPDSPELNQQLQRVDKQISTLMAGLAERDLLHCVNILLVADHGMANADPDKVIKLEQYVPEISEFADVFFGASGRIRLKNHEEDVLLNLTQRLSCQLQGMRVFRLEDLPKRLHYSNNRRLDHLVLDLDPGYNVQDLRPNVSKRPPAKGQHGYDYYNAEMNGLFVGYGADLQQGLQVEPFQNIELYNLMCILASVTPAPNNGSWGSLHHLLADPPAPPESIKAVEPPAASYTKDGADTPHNTTTGCAGDAGVIQ</sequence>